<dbReference type="EC" id="1.1.1.-" evidence="3"/>
<reference evidence="4" key="1">
    <citation type="submission" date="2017-02" db="EMBL/GenBank/DDBJ databases">
        <title>Comparative genomics and description of representatives of a novel lineage of planctomycetes thriving in anoxic sediments.</title>
        <authorList>
            <person name="Spring S."/>
            <person name="Bunk B."/>
            <person name="Sproer C."/>
        </authorList>
    </citation>
    <scope>NUCLEOTIDE SEQUENCE [LARGE SCALE GENOMIC DNA]</scope>
    <source>
        <strain evidence="4">SM-Chi-D1</strain>
    </source>
</reference>
<dbReference type="CDD" id="cd19102">
    <property type="entry name" value="AKR_unchar"/>
    <property type="match status" value="1"/>
</dbReference>
<name>A0A1Q2MC06_9BACT</name>
<sequence>MRKRKLGNSELELTTVGLGTWAIGGPWEYGWGPQSDRDSFEAIREAREQGINWIDTAAVYGCGHSEEVVGSALKELGWKPVVATKCGLLCDEQRRKVSCLDAASIKKECEDSLRRLKVEVIDLYQMHWPQPEEQLEEGWAAMAELVKEGKVRYIGASNFSVEQLEMVSKIHPVTSLQPPYSMFRRGIETSLLPYCRDSSIGIVAYSPMDRGLLTGKFTYEKLEQLAPDDNRRKHPLFSEPNFSHVQKCLSRLKPIAADNGISLAQLAIAWAIRDQAVTSAIVGARKSGQIGETAPAADMELSQADISQIETILKDFENSIEE</sequence>
<dbReference type="InterPro" id="IPR023210">
    <property type="entry name" value="NADP_OxRdtase_dom"/>
</dbReference>
<dbReference type="InterPro" id="IPR020471">
    <property type="entry name" value="AKR"/>
</dbReference>
<evidence type="ECO:0000259" key="2">
    <source>
        <dbReference type="Pfam" id="PF00248"/>
    </source>
</evidence>
<evidence type="ECO:0000313" key="4">
    <source>
        <dbReference type="Proteomes" id="UP000188181"/>
    </source>
</evidence>
<dbReference type="EMBL" id="CP019646">
    <property type="protein sequence ID" value="AQQ70190.1"/>
    <property type="molecule type" value="Genomic_DNA"/>
</dbReference>
<accession>A0A1Q2MC06</accession>
<gene>
    <name evidence="3" type="primary">yhdN_3</name>
    <name evidence="3" type="ORF">SMSP2_00533</name>
</gene>
<organism evidence="3 4">
    <name type="scientific">Limihaloglobus sulfuriphilus</name>
    <dbReference type="NCBI Taxonomy" id="1851148"/>
    <lineage>
        <taxon>Bacteria</taxon>
        <taxon>Pseudomonadati</taxon>
        <taxon>Planctomycetota</taxon>
        <taxon>Phycisphaerae</taxon>
        <taxon>Sedimentisphaerales</taxon>
        <taxon>Sedimentisphaeraceae</taxon>
        <taxon>Limihaloglobus</taxon>
    </lineage>
</organism>
<feature type="domain" description="NADP-dependent oxidoreductase" evidence="2">
    <location>
        <begin position="16"/>
        <end position="313"/>
    </location>
</feature>
<dbReference type="Proteomes" id="UP000188181">
    <property type="component" value="Chromosome"/>
</dbReference>
<dbReference type="PANTHER" id="PTHR43364">
    <property type="entry name" value="NADH-SPECIFIC METHYLGLYOXAL REDUCTASE-RELATED"/>
    <property type="match status" value="1"/>
</dbReference>
<dbReference type="PRINTS" id="PR00069">
    <property type="entry name" value="ALDKETRDTASE"/>
</dbReference>
<dbReference type="InterPro" id="IPR050523">
    <property type="entry name" value="AKR_Detox_Biosynth"/>
</dbReference>
<keyword evidence="4" id="KW-1185">Reference proteome</keyword>
<dbReference type="KEGG" id="pbas:SMSP2_00533"/>
<dbReference type="InterPro" id="IPR036812">
    <property type="entry name" value="NAD(P)_OxRdtase_dom_sf"/>
</dbReference>
<evidence type="ECO:0000313" key="3">
    <source>
        <dbReference type="EMBL" id="AQQ70190.1"/>
    </source>
</evidence>
<dbReference type="Gene3D" id="3.20.20.100">
    <property type="entry name" value="NADP-dependent oxidoreductase domain"/>
    <property type="match status" value="1"/>
</dbReference>
<proteinExistence type="predicted"/>
<dbReference type="Pfam" id="PF00248">
    <property type="entry name" value="Aldo_ket_red"/>
    <property type="match status" value="1"/>
</dbReference>
<protein>
    <submittedName>
        <fullName evidence="3">General stress protein 69</fullName>
        <ecNumber evidence="3">1.1.1.-</ecNumber>
    </submittedName>
</protein>
<dbReference type="SUPFAM" id="SSF51430">
    <property type="entry name" value="NAD(P)-linked oxidoreductase"/>
    <property type="match status" value="1"/>
</dbReference>
<dbReference type="GO" id="GO:0016491">
    <property type="term" value="F:oxidoreductase activity"/>
    <property type="evidence" value="ECO:0007669"/>
    <property type="project" value="UniProtKB-KW"/>
</dbReference>
<dbReference type="RefSeq" id="WP_146682474.1">
    <property type="nucleotide sequence ID" value="NZ_CP019646.1"/>
</dbReference>
<dbReference type="OrthoDB" id="9804790at2"/>
<dbReference type="PANTHER" id="PTHR43364:SF4">
    <property type="entry name" value="NAD(P)-LINKED OXIDOREDUCTASE SUPERFAMILY PROTEIN"/>
    <property type="match status" value="1"/>
</dbReference>
<dbReference type="GO" id="GO:0005829">
    <property type="term" value="C:cytosol"/>
    <property type="evidence" value="ECO:0007669"/>
    <property type="project" value="TreeGrafter"/>
</dbReference>
<dbReference type="STRING" id="1851148.SMSP2_00533"/>
<evidence type="ECO:0000256" key="1">
    <source>
        <dbReference type="ARBA" id="ARBA00023002"/>
    </source>
</evidence>
<keyword evidence="1 3" id="KW-0560">Oxidoreductase</keyword>
<dbReference type="AlphaFoldDB" id="A0A1Q2MC06"/>